<evidence type="ECO:0000256" key="1">
    <source>
        <dbReference type="ARBA" id="ARBA00008941"/>
    </source>
</evidence>
<keyword evidence="3" id="KW-0808">Transferase</keyword>
<dbReference type="AlphaFoldDB" id="A0A565BM72"/>
<keyword evidence="9" id="KW-1185">Reference proteome</keyword>
<gene>
    <name evidence="8" type="ORF">ANE_LOCUS13167</name>
</gene>
<protein>
    <recommendedName>
        <fullName evidence="2">1-phosphatidylinositol 4-kinase</fullName>
        <ecNumber evidence="2">2.7.1.67</ecNumber>
    </recommendedName>
</protein>
<keyword evidence="4" id="KW-0547">Nucleotide-binding</keyword>
<evidence type="ECO:0000313" key="8">
    <source>
        <dbReference type="EMBL" id="VVB02723.1"/>
    </source>
</evidence>
<dbReference type="Proteomes" id="UP000489600">
    <property type="component" value="Unassembled WGS sequence"/>
</dbReference>
<reference evidence="8" key="1">
    <citation type="submission" date="2019-07" db="EMBL/GenBank/DDBJ databases">
        <authorList>
            <person name="Dittberner H."/>
        </authorList>
    </citation>
    <scope>NUCLEOTIDE SEQUENCE [LARGE SCALE GENOMIC DNA]</scope>
</reference>
<dbReference type="EMBL" id="CABITT030000004">
    <property type="protein sequence ID" value="VVB02723.1"/>
    <property type="molecule type" value="Genomic_DNA"/>
</dbReference>
<feature type="domain" description="PI3K/PI4K catalytic" evidence="7">
    <location>
        <begin position="1"/>
        <end position="83"/>
    </location>
</feature>
<comment type="caution">
    <text evidence="8">The sequence shown here is derived from an EMBL/GenBank/DDBJ whole genome shotgun (WGS) entry which is preliminary data.</text>
</comment>
<comment type="similarity">
    <text evidence="1">Belongs to the PI3/PI4-kinase family. Type II PI4K subfamily.</text>
</comment>
<dbReference type="EC" id="2.7.1.67" evidence="2"/>
<dbReference type="Gene3D" id="1.10.1070.20">
    <property type="match status" value="1"/>
</dbReference>
<evidence type="ECO:0000256" key="2">
    <source>
        <dbReference type="ARBA" id="ARBA00012169"/>
    </source>
</evidence>
<proteinExistence type="inferred from homology"/>
<dbReference type="GO" id="GO:0004430">
    <property type="term" value="F:1-phosphatidylinositol 4-kinase activity"/>
    <property type="evidence" value="ECO:0007669"/>
    <property type="project" value="UniProtKB-EC"/>
</dbReference>
<evidence type="ECO:0000256" key="6">
    <source>
        <dbReference type="ARBA" id="ARBA00022840"/>
    </source>
</evidence>
<evidence type="ECO:0000313" key="9">
    <source>
        <dbReference type="Proteomes" id="UP000489600"/>
    </source>
</evidence>
<dbReference type="PANTHER" id="PTHR45800:SF24">
    <property type="entry name" value="PHOSPHATIDYLINOSITOL 4-KINASE GAMMA 4"/>
    <property type="match status" value="1"/>
</dbReference>
<evidence type="ECO:0000256" key="3">
    <source>
        <dbReference type="ARBA" id="ARBA00022679"/>
    </source>
</evidence>
<keyword evidence="6" id="KW-0067">ATP-binding</keyword>
<dbReference type="PANTHER" id="PTHR45800">
    <property type="entry name" value="PHOSPHATIDYLINOSITOL 4-KINASE GAMMA"/>
    <property type="match status" value="1"/>
</dbReference>
<keyword evidence="5" id="KW-0418">Kinase</keyword>
<dbReference type="OrthoDB" id="5839at2759"/>
<name>A0A565BM72_9BRAS</name>
<evidence type="ECO:0000256" key="4">
    <source>
        <dbReference type="ARBA" id="ARBA00022741"/>
    </source>
</evidence>
<evidence type="ECO:0000256" key="5">
    <source>
        <dbReference type="ARBA" id="ARBA00022777"/>
    </source>
</evidence>
<organism evidence="8 9">
    <name type="scientific">Arabis nemorensis</name>
    <dbReference type="NCBI Taxonomy" id="586526"/>
    <lineage>
        <taxon>Eukaryota</taxon>
        <taxon>Viridiplantae</taxon>
        <taxon>Streptophyta</taxon>
        <taxon>Embryophyta</taxon>
        <taxon>Tracheophyta</taxon>
        <taxon>Spermatophyta</taxon>
        <taxon>Magnoliopsida</taxon>
        <taxon>eudicotyledons</taxon>
        <taxon>Gunneridae</taxon>
        <taxon>Pentapetalae</taxon>
        <taxon>rosids</taxon>
        <taxon>malvids</taxon>
        <taxon>Brassicales</taxon>
        <taxon>Brassicaceae</taxon>
        <taxon>Arabideae</taxon>
        <taxon>Arabis</taxon>
    </lineage>
</organism>
<accession>A0A565BM72</accession>
<dbReference type="InterPro" id="IPR000403">
    <property type="entry name" value="PI3/4_kinase_cat_dom"/>
</dbReference>
<evidence type="ECO:0000259" key="7">
    <source>
        <dbReference type="PROSITE" id="PS50290"/>
    </source>
</evidence>
<dbReference type="GO" id="GO:0005524">
    <property type="term" value="F:ATP binding"/>
    <property type="evidence" value="ECO:0007669"/>
    <property type="project" value="UniProtKB-KW"/>
</dbReference>
<sequence>MRSLQRYIENKGSLEDSGPEGLPVEQVLKITILDIRVGNTDRHEGNILKRTDQNHKTVLVPIDHGYCFPEKFEEGSASIKTNK</sequence>
<dbReference type="InterPro" id="IPR044571">
    <property type="entry name" value="P4KG1-8"/>
</dbReference>
<dbReference type="Pfam" id="PF00454">
    <property type="entry name" value="PI3_PI4_kinase"/>
    <property type="match status" value="1"/>
</dbReference>
<dbReference type="PROSITE" id="PS50290">
    <property type="entry name" value="PI3_4_KINASE_3"/>
    <property type="match status" value="1"/>
</dbReference>